<evidence type="ECO:0000313" key="2">
    <source>
        <dbReference type="EnsemblPlants" id="OB06G23500.1"/>
    </source>
</evidence>
<dbReference type="PANTHER" id="PTHR31264:SF11">
    <property type="entry name" value="OS07G0555100 PROTEIN"/>
    <property type="match status" value="1"/>
</dbReference>
<keyword evidence="3" id="KW-1185">Reference proteome</keyword>
<organism evidence="2">
    <name type="scientific">Oryza brachyantha</name>
    <name type="common">malo sina</name>
    <dbReference type="NCBI Taxonomy" id="4533"/>
    <lineage>
        <taxon>Eukaryota</taxon>
        <taxon>Viridiplantae</taxon>
        <taxon>Streptophyta</taxon>
        <taxon>Embryophyta</taxon>
        <taxon>Tracheophyta</taxon>
        <taxon>Spermatophyta</taxon>
        <taxon>Magnoliopsida</taxon>
        <taxon>Liliopsida</taxon>
        <taxon>Poales</taxon>
        <taxon>Poaceae</taxon>
        <taxon>BOP clade</taxon>
        <taxon>Oryzoideae</taxon>
        <taxon>Oryzeae</taxon>
        <taxon>Oryzinae</taxon>
        <taxon>Oryza</taxon>
    </lineage>
</organism>
<name>J3MEA6_ORYBR</name>
<sequence>MASPAPPSASHRRRSLPPSPAASSVGSSPAFPPQKRHRSGRPPPLLGLVCDDGFYPALDHHPSYKPAVAVARKADFEFHFVPDVPDRSWGWLPLDTRDGRVLLRSKFSELDDDIDDDVVPNPRFHNYAVCDPLFKRYVLLPSIPDNLTANEEGSLVDFGHCLAASHEDEEDTSFRVICVARYTTKLVAFVFSSVTRQWRIAASSSWSALGAEEPPNRYGLDCFDCVDGCFYWTVPWVDKILVLDGLKMEFSIINYAHRVEDGLRACVAVDREGKPGMLTVGEYMGNGKFRLSRIAKQSDSESPNERLSENIIELPSYYNEYFTLGAAEGFIFLRGIPGD</sequence>
<dbReference type="PANTHER" id="PTHR31264">
    <property type="entry name" value="OS07G0554500 PROTEIN-RELATED"/>
    <property type="match status" value="1"/>
</dbReference>
<reference evidence="2" key="2">
    <citation type="submission" date="2013-04" db="UniProtKB">
        <authorList>
            <consortium name="EnsemblPlants"/>
        </authorList>
    </citation>
    <scope>IDENTIFICATION</scope>
</reference>
<dbReference type="Gramene" id="OB06G23500.1">
    <property type="protein sequence ID" value="OB06G23500.1"/>
    <property type="gene ID" value="OB06G23500"/>
</dbReference>
<dbReference type="EnsemblPlants" id="OB06G23500.1">
    <property type="protein sequence ID" value="OB06G23500.1"/>
    <property type="gene ID" value="OB06G23500"/>
</dbReference>
<dbReference type="AlphaFoldDB" id="J3MEA6"/>
<evidence type="ECO:0000313" key="3">
    <source>
        <dbReference type="Proteomes" id="UP000006038"/>
    </source>
</evidence>
<dbReference type="Proteomes" id="UP000006038">
    <property type="component" value="Chromosome 6"/>
</dbReference>
<dbReference type="HOGENOM" id="CLU_030310_0_0_1"/>
<reference evidence="2" key="1">
    <citation type="journal article" date="2013" name="Nat. Commun.">
        <title>Whole-genome sequencing of Oryza brachyantha reveals mechanisms underlying Oryza genome evolution.</title>
        <authorList>
            <person name="Chen J."/>
            <person name="Huang Q."/>
            <person name="Gao D."/>
            <person name="Wang J."/>
            <person name="Lang Y."/>
            <person name="Liu T."/>
            <person name="Li B."/>
            <person name="Bai Z."/>
            <person name="Luis Goicoechea J."/>
            <person name="Liang C."/>
            <person name="Chen C."/>
            <person name="Zhang W."/>
            <person name="Sun S."/>
            <person name="Liao Y."/>
            <person name="Zhang X."/>
            <person name="Yang L."/>
            <person name="Song C."/>
            <person name="Wang M."/>
            <person name="Shi J."/>
            <person name="Liu G."/>
            <person name="Liu J."/>
            <person name="Zhou H."/>
            <person name="Zhou W."/>
            <person name="Yu Q."/>
            <person name="An N."/>
            <person name="Chen Y."/>
            <person name="Cai Q."/>
            <person name="Wang B."/>
            <person name="Liu B."/>
            <person name="Min J."/>
            <person name="Huang Y."/>
            <person name="Wu H."/>
            <person name="Li Z."/>
            <person name="Zhang Y."/>
            <person name="Yin Y."/>
            <person name="Song W."/>
            <person name="Jiang J."/>
            <person name="Jackson S.A."/>
            <person name="Wing R.A."/>
            <person name="Wang J."/>
            <person name="Chen M."/>
        </authorList>
    </citation>
    <scope>NUCLEOTIDE SEQUENCE [LARGE SCALE GENOMIC DNA]</scope>
    <source>
        <strain evidence="2">cv. IRGC 101232</strain>
    </source>
</reference>
<protein>
    <recommendedName>
        <fullName evidence="4">DUF1618 domain-containing protein</fullName>
    </recommendedName>
</protein>
<accession>J3MEA6</accession>
<dbReference type="OMA" id="KVICMAS"/>
<dbReference type="STRING" id="4533.J3MEA6"/>
<evidence type="ECO:0008006" key="4">
    <source>
        <dbReference type="Google" id="ProtNLM"/>
    </source>
</evidence>
<feature type="region of interest" description="Disordered" evidence="1">
    <location>
        <begin position="1"/>
        <end position="43"/>
    </location>
</feature>
<proteinExistence type="predicted"/>
<evidence type="ECO:0000256" key="1">
    <source>
        <dbReference type="SAM" id="MobiDB-lite"/>
    </source>
</evidence>